<dbReference type="PANTHER" id="PTHR42867">
    <property type="entry name" value="MEMBRANE PROTEIN-RELATED"/>
    <property type="match status" value="1"/>
</dbReference>
<gene>
    <name evidence="2" type="ordered locus">Mahau_0240</name>
</gene>
<dbReference type="InterPro" id="IPR010787">
    <property type="entry name" value="DUF1385"/>
</dbReference>
<protein>
    <recommendedName>
        <fullName evidence="4">DUF1385 domain-containing protein</fullName>
    </recommendedName>
</protein>
<dbReference type="EMBL" id="CP002360">
    <property type="protein sequence ID" value="AEE95458.1"/>
    <property type="molecule type" value="Genomic_DNA"/>
</dbReference>
<evidence type="ECO:0008006" key="4">
    <source>
        <dbReference type="Google" id="ProtNLM"/>
    </source>
</evidence>
<proteinExistence type="predicted"/>
<organism evidence="2 3">
    <name type="scientific">Mahella australiensis (strain DSM 15567 / CIP 107919 / 50-1 BON)</name>
    <dbReference type="NCBI Taxonomy" id="697281"/>
    <lineage>
        <taxon>Bacteria</taxon>
        <taxon>Bacillati</taxon>
        <taxon>Bacillota</taxon>
        <taxon>Clostridia</taxon>
        <taxon>Thermoanaerobacterales</taxon>
        <taxon>Thermoanaerobacterales Family IV. Incertae Sedis</taxon>
        <taxon>Mahella</taxon>
    </lineage>
</organism>
<evidence type="ECO:0000313" key="3">
    <source>
        <dbReference type="Proteomes" id="UP000008457"/>
    </source>
</evidence>
<reference evidence="3" key="1">
    <citation type="submission" date="2010-11" db="EMBL/GenBank/DDBJ databases">
        <title>The complete genome of Mahella australiensis DSM 15567.</title>
        <authorList>
            <consortium name="US DOE Joint Genome Institute (JGI-PGF)"/>
            <person name="Lucas S."/>
            <person name="Copeland A."/>
            <person name="Lapidus A."/>
            <person name="Bruce D."/>
            <person name="Goodwin L."/>
            <person name="Pitluck S."/>
            <person name="Kyrpides N."/>
            <person name="Mavromatis K."/>
            <person name="Pagani I."/>
            <person name="Ivanova N."/>
            <person name="Teshima H."/>
            <person name="Brettin T."/>
            <person name="Detter J.C."/>
            <person name="Han C."/>
            <person name="Tapia R."/>
            <person name="Land M."/>
            <person name="Hauser L."/>
            <person name="Markowitz V."/>
            <person name="Cheng J.-F."/>
            <person name="Hugenholtz P."/>
            <person name="Woyke T."/>
            <person name="Wu D."/>
            <person name="Spring S."/>
            <person name="Pukall R."/>
            <person name="Steenblock K."/>
            <person name="Schneider S."/>
            <person name="Klenk H.-P."/>
            <person name="Eisen J.A."/>
        </authorList>
    </citation>
    <scope>NUCLEOTIDE SEQUENCE [LARGE SCALE GENOMIC DNA]</scope>
    <source>
        <strain evidence="3">DSM 15567 / CIP 107919 / 50-1 BON</strain>
    </source>
</reference>
<feature type="transmembrane region" description="Helical" evidence="1">
    <location>
        <begin position="213"/>
        <end position="235"/>
    </location>
</feature>
<evidence type="ECO:0000256" key="1">
    <source>
        <dbReference type="SAM" id="Phobius"/>
    </source>
</evidence>
<keyword evidence="3" id="KW-1185">Reference proteome</keyword>
<dbReference type="Proteomes" id="UP000008457">
    <property type="component" value="Chromosome"/>
</dbReference>
<feature type="transmembrane region" description="Helical" evidence="1">
    <location>
        <begin position="108"/>
        <end position="132"/>
    </location>
</feature>
<accession>F3ZX09</accession>
<keyword evidence="1" id="KW-1133">Transmembrane helix</keyword>
<dbReference type="HOGENOM" id="CLU_038140_0_0_9"/>
<keyword evidence="1" id="KW-0472">Membrane</keyword>
<evidence type="ECO:0000313" key="2">
    <source>
        <dbReference type="EMBL" id="AEE95458.1"/>
    </source>
</evidence>
<reference evidence="2 3" key="2">
    <citation type="journal article" date="2011" name="Stand. Genomic Sci.">
        <title>Complete genome sequence of Mahella australiensis type strain (50-1 BON).</title>
        <authorList>
            <person name="Sikorski J."/>
            <person name="Teshima H."/>
            <person name="Nolan M."/>
            <person name="Lucas S."/>
            <person name="Hammon N."/>
            <person name="Deshpande S."/>
            <person name="Cheng J.F."/>
            <person name="Pitluck S."/>
            <person name="Liolios K."/>
            <person name="Pagani I."/>
            <person name="Ivanova N."/>
            <person name="Huntemann M."/>
            <person name="Mavromatis K."/>
            <person name="Ovchinikova G."/>
            <person name="Pati A."/>
            <person name="Tapia R."/>
            <person name="Han C."/>
            <person name="Goodwin L."/>
            <person name="Chen A."/>
            <person name="Palaniappan K."/>
            <person name="Land M."/>
            <person name="Hauser L."/>
            <person name="Ngatchou-Djao O.D."/>
            <person name="Rohde M."/>
            <person name="Pukall R."/>
            <person name="Spring S."/>
            <person name="Abt B."/>
            <person name="Goker M."/>
            <person name="Detter J.C."/>
            <person name="Woyke T."/>
            <person name="Bristow J."/>
            <person name="Markowitz V."/>
            <person name="Hugenholtz P."/>
            <person name="Eisen J.A."/>
            <person name="Kyrpides N.C."/>
            <person name="Klenk H.P."/>
            <person name="Lapidus A."/>
        </authorList>
    </citation>
    <scope>NUCLEOTIDE SEQUENCE [LARGE SCALE GENOMIC DNA]</scope>
    <source>
        <strain evidence="3">DSM 15567 / CIP 107919 / 50-1 BON</strain>
    </source>
</reference>
<feature type="transmembrane region" description="Helical" evidence="1">
    <location>
        <begin position="144"/>
        <end position="164"/>
    </location>
</feature>
<name>F3ZX09_MAHA5</name>
<dbReference type="OrthoDB" id="9784805at2"/>
<dbReference type="AlphaFoldDB" id="F3ZX09"/>
<dbReference type="STRING" id="697281.Mahau_0240"/>
<dbReference type="PANTHER" id="PTHR42867:SF1">
    <property type="entry name" value="MEMBRANE PROTEIN-RELATED"/>
    <property type="match status" value="1"/>
</dbReference>
<keyword evidence="1" id="KW-0812">Transmembrane</keyword>
<sequence>MRKTKIGGQAVIEGVMMKGPRSMAMAIRKSDGTIEVVKKPSVPLSQRHPLLKLPIIRGMASFVDSLITGMTSLTDSAKIYGEGLEEEYKPSRFERFLSEKTGMNVDDIGIAFAVIIAVVLAVAFFVLLPTYVAGLLQQAITSPLALNLIEGVIRIALFLGYMVLVTRMKDIQRVFEYHGAEHKVIHCFEHEEELTVENARKYTTLHPRCGTNFLLLVLVVSIVLFSFLGWGNILWRTVGRLLLLPVVAGLAYELIRWAGSSDALIVRIISWPGLMLQKLTTRQPDDQQLEVAIAAFNGVADGEEDIWM</sequence>
<dbReference type="Pfam" id="PF07136">
    <property type="entry name" value="DUF1385"/>
    <property type="match status" value="1"/>
</dbReference>
<dbReference type="RefSeq" id="WP_013779891.1">
    <property type="nucleotide sequence ID" value="NC_015520.1"/>
</dbReference>
<dbReference type="eggNOG" id="COG3872">
    <property type="taxonomic scope" value="Bacteria"/>
</dbReference>
<dbReference type="KEGG" id="mas:Mahau_0240"/>